<dbReference type="EMBL" id="CP013694">
    <property type="protein sequence ID" value="ALU29052.1"/>
    <property type="molecule type" value="Genomic_DNA"/>
</dbReference>
<reference evidence="3 4" key="1">
    <citation type="submission" date="2015-12" db="EMBL/GenBank/DDBJ databases">
        <title>A stable core within a dynamic pangenome in Sulfolobus acidocaldarius.</title>
        <authorList>
            <person name="Anderson R."/>
            <person name="Kouris A."/>
            <person name="Seward C."/>
            <person name="Campbell K."/>
            <person name="Whitaker R."/>
        </authorList>
    </citation>
    <scope>NUCLEOTIDE SEQUENCE [LARGE SCALE GENOMIC DNA]</scope>
    <source>
        <strain evidence="1 4">GG12-C01-09</strain>
        <strain evidence="2 3">NG05B_CO5_07</strain>
    </source>
</reference>
<gene>
    <name evidence="1" type="ORF">ATY89_03225</name>
    <name evidence="2" type="ORF">ATZ20_06250</name>
</gene>
<evidence type="ECO:0000313" key="1">
    <source>
        <dbReference type="EMBL" id="ALU29052.1"/>
    </source>
</evidence>
<protein>
    <submittedName>
        <fullName evidence="1">Uncharacterized protein</fullName>
    </submittedName>
</protein>
<dbReference type="AlphaFoldDB" id="A0A0U3HE18"/>
<dbReference type="GeneID" id="14551157"/>
<accession>A0A0U3HE18</accession>
<proteinExistence type="predicted"/>
<evidence type="ECO:0000313" key="4">
    <source>
        <dbReference type="Proteomes" id="UP000065473"/>
    </source>
</evidence>
<dbReference type="Proteomes" id="UP000060043">
    <property type="component" value="Chromosome"/>
</dbReference>
<dbReference type="EMBL" id="CP013695">
    <property type="protein sequence ID" value="ALU31777.1"/>
    <property type="molecule type" value="Genomic_DNA"/>
</dbReference>
<organism evidence="1 4">
    <name type="scientific">Sulfolobus acidocaldarius</name>
    <dbReference type="NCBI Taxonomy" id="2285"/>
    <lineage>
        <taxon>Archaea</taxon>
        <taxon>Thermoproteota</taxon>
        <taxon>Thermoprotei</taxon>
        <taxon>Sulfolobales</taxon>
        <taxon>Sulfolobaceae</taxon>
        <taxon>Sulfolobus</taxon>
    </lineage>
</organism>
<dbReference type="RefSeq" id="WP_011277526.1">
    <property type="nucleotide sequence ID" value="NZ_BHWZ01000001.1"/>
</dbReference>
<name>A0A0U3HE18_9CREN</name>
<sequence length="103" mass="11952">MEWVKHLSPDEREFVVNFVLQRSKLPVTEIAESLGISRISLYKMSKGEIHASDDTIIGLFSLLSDKDKLELLLKLRGVFERVLREIDEEIARVNLKVNTQKRE</sequence>
<evidence type="ECO:0000313" key="3">
    <source>
        <dbReference type="Proteomes" id="UP000060043"/>
    </source>
</evidence>
<dbReference type="Proteomes" id="UP000065473">
    <property type="component" value="Chromosome"/>
</dbReference>
<evidence type="ECO:0000313" key="2">
    <source>
        <dbReference type="EMBL" id="ALU31777.1"/>
    </source>
</evidence>